<sequence length="151" mass="16759">MGRDIKPYTFNMEQVEGFRYRCEDGLRAVTRAAVKEARIKELKQEILNSEKLKAHFEDNPTDLLALRHDKTLHPARVQAHMRHVPDYLLPKRSSGGTAATAVGHVPYRVDKRRRGAKAGRGGAGRGGGGARDGAKKRKADPLKSFSFKGPE</sequence>
<dbReference type="EMBL" id="KZ998111">
    <property type="protein sequence ID" value="RKO86535.1"/>
    <property type="molecule type" value="Genomic_DNA"/>
</dbReference>
<dbReference type="OrthoDB" id="1191041at2759"/>
<organism evidence="3 4">
    <name type="scientific">Blyttiomyces helicus</name>
    <dbReference type="NCBI Taxonomy" id="388810"/>
    <lineage>
        <taxon>Eukaryota</taxon>
        <taxon>Fungi</taxon>
        <taxon>Fungi incertae sedis</taxon>
        <taxon>Chytridiomycota</taxon>
        <taxon>Chytridiomycota incertae sedis</taxon>
        <taxon>Chytridiomycetes</taxon>
        <taxon>Chytridiomycetes incertae sedis</taxon>
        <taxon>Blyttiomyces</taxon>
    </lineage>
</organism>
<feature type="compositionally biased region" description="Gly residues" evidence="2">
    <location>
        <begin position="118"/>
        <end position="131"/>
    </location>
</feature>
<feature type="coiled-coil region" evidence="1">
    <location>
        <begin position="32"/>
        <end position="59"/>
    </location>
</feature>
<evidence type="ECO:0000313" key="3">
    <source>
        <dbReference type="EMBL" id="RKO86535.1"/>
    </source>
</evidence>
<evidence type="ECO:0000313" key="4">
    <source>
        <dbReference type="Proteomes" id="UP000269721"/>
    </source>
</evidence>
<dbReference type="AlphaFoldDB" id="A0A4P9W5F5"/>
<name>A0A4P9W5F5_9FUNG</name>
<reference evidence="4" key="1">
    <citation type="journal article" date="2018" name="Nat. Microbiol.">
        <title>Leveraging single-cell genomics to expand the fungal tree of life.</title>
        <authorList>
            <person name="Ahrendt S.R."/>
            <person name="Quandt C.A."/>
            <person name="Ciobanu D."/>
            <person name="Clum A."/>
            <person name="Salamov A."/>
            <person name="Andreopoulos B."/>
            <person name="Cheng J.F."/>
            <person name="Woyke T."/>
            <person name="Pelin A."/>
            <person name="Henrissat B."/>
            <person name="Reynolds N.K."/>
            <person name="Benny G.L."/>
            <person name="Smith M.E."/>
            <person name="James T.Y."/>
            <person name="Grigoriev I.V."/>
        </authorList>
    </citation>
    <scope>NUCLEOTIDE SEQUENCE [LARGE SCALE GENOMIC DNA]</scope>
</reference>
<keyword evidence="4" id="KW-1185">Reference proteome</keyword>
<accession>A0A4P9W5F5</accession>
<gene>
    <name evidence="3" type="ORF">BDK51DRAFT_26390</name>
</gene>
<proteinExistence type="predicted"/>
<feature type="region of interest" description="Disordered" evidence="2">
    <location>
        <begin position="88"/>
        <end position="151"/>
    </location>
</feature>
<keyword evidence="1" id="KW-0175">Coiled coil</keyword>
<evidence type="ECO:0000256" key="2">
    <source>
        <dbReference type="SAM" id="MobiDB-lite"/>
    </source>
</evidence>
<evidence type="ECO:0000256" key="1">
    <source>
        <dbReference type="SAM" id="Coils"/>
    </source>
</evidence>
<dbReference type="Proteomes" id="UP000269721">
    <property type="component" value="Unassembled WGS sequence"/>
</dbReference>
<protein>
    <submittedName>
        <fullName evidence="3">Uncharacterized protein</fullName>
    </submittedName>
</protein>